<keyword evidence="2" id="KW-1185">Reference proteome</keyword>
<gene>
    <name evidence="1" type="ORF">V9T40_006237</name>
</gene>
<reference evidence="1 2" key="1">
    <citation type="submission" date="2024-03" db="EMBL/GenBank/DDBJ databases">
        <title>Adaptation during the transition from Ophiocordyceps entomopathogen to insect associate is accompanied by gene loss and intensified selection.</title>
        <authorList>
            <person name="Ward C.M."/>
            <person name="Onetto C.A."/>
            <person name="Borneman A.R."/>
        </authorList>
    </citation>
    <scope>NUCLEOTIDE SEQUENCE [LARGE SCALE GENOMIC DNA]</scope>
    <source>
        <strain evidence="1">AWRI1</strain>
        <tissue evidence="1">Single Adult Female</tissue>
    </source>
</reference>
<name>A0AAN9TVG6_9HEMI</name>
<accession>A0AAN9TVG6</accession>
<evidence type="ECO:0000313" key="2">
    <source>
        <dbReference type="Proteomes" id="UP001367676"/>
    </source>
</evidence>
<comment type="caution">
    <text evidence="1">The sequence shown here is derived from an EMBL/GenBank/DDBJ whole genome shotgun (WGS) entry which is preliminary data.</text>
</comment>
<proteinExistence type="predicted"/>
<organism evidence="1 2">
    <name type="scientific">Parthenolecanium corni</name>
    <dbReference type="NCBI Taxonomy" id="536013"/>
    <lineage>
        <taxon>Eukaryota</taxon>
        <taxon>Metazoa</taxon>
        <taxon>Ecdysozoa</taxon>
        <taxon>Arthropoda</taxon>
        <taxon>Hexapoda</taxon>
        <taxon>Insecta</taxon>
        <taxon>Pterygota</taxon>
        <taxon>Neoptera</taxon>
        <taxon>Paraneoptera</taxon>
        <taxon>Hemiptera</taxon>
        <taxon>Sternorrhyncha</taxon>
        <taxon>Coccoidea</taxon>
        <taxon>Coccidae</taxon>
        <taxon>Parthenolecanium</taxon>
    </lineage>
</organism>
<evidence type="ECO:0000313" key="1">
    <source>
        <dbReference type="EMBL" id="KAK7605051.1"/>
    </source>
</evidence>
<protein>
    <submittedName>
        <fullName evidence="1">Uncharacterized protein</fullName>
    </submittedName>
</protein>
<dbReference type="AlphaFoldDB" id="A0AAN9TVG6"/>
<sequence length="124" mass="14555">MCLHFKRKSKIELLRPHLSTCWLIYILFQYKHYEAQFLSITLQNIQNFFLLSNKVTYTDSMVHAHVHLGLSHPIISAHISYTDGHDSDKKDIHVQYLVEDIYAKLEFHKELSGGKLQLFNVNPT</sequence>
<dbReference type="EMBL" id="JBBCAQ010000003">
    <property type="protein sequence ID" value="KAK7605051.1"/>
    <property type="molecule type" value="Genomic_DNA"/>
</dbReference>
<dbReference type="Proteomes" id="UP001367676">
    <property type="component" value="Unassembled WGS sequence"/>
</dbReference>